<gene>
    <name evidence="1" type="ORF">SMTD_LOCUS13029</name>
</gene>
<sequence>MLQFNEDVSIKSQLTIISALKEHMLEQSNPESHSKIIDISNEVIKEEVDEAEKPTGTRPRGWPRSKQVR</sequence>
<keyword evidence="2" id="KW-1185">Reference proteome</keyword>
<name>A0A183PF93_9TREM</name>
<evidence type="ECO:0000313" key="2">
    <source>
        <dbReference type="Proteomes" id="UP000269396"/>
    </source>
</evidence>
<reference evidence="1 2" key="1">
    <citation type="submission" date="2018-11" db="EMBL/GenBank/DDBJ databases">
        <authorList>
            <consortium name="Pathogen Informatics"/>
        </authorList>
    </citation>
    <scope>NUCLEOTIDE SEQUENCE [LARGE SCALE GENOMIC DNA]</scope>
    <source>
        <strain>Denwood</strain>
        <strain evidence="2">Zambia</strain>
    </source>
</reference>
<evidence type="ECO:0000313" key="1">
    <source>
        <dbReference type="EMBL" id="VDP62558.1"/>
    </source>
</evidence>
<organism evidence="1 2">
    <name type="scientific">Schistosoma mattheei</name>
    <dbReference type="NCBI Taxonomy" id="31246"/>
    <lineage>
        <taxon>Eukaryota</taxon>
        <taxon>Metazoa</taxon>
        <taxon>Spiralia</taxon>
        <taxon>Lophotrochozoa</taxon>
        <taxon>Platyhelminthes</taxon>
        <taxon>Trematoda</taxon>
        <taxon>Digenea</taxon>
        <taxon>Strigeidida</taxon>
        <taxon>Schistosomatoidea</taxon>
        <taxon>Schistosomatidae</taxon>
        <taxon>Schistosoma</taxon>
    </lineage>
</organism>
<accession>A0A183PF93</accession>
<dbReference type="Proteomes" id="UP000269396">
    <property type="component" value="Unassembled WGS sequence"/>
</dbReference>
<protein>
    <submittedName>
        <fullName evidence="1">Uncharacterized protein</fullName>
    </submittedName>
</protein>
<dbReference type="AlphaFoldDB" id="A0A183PF93"/>
<proteinExistence type="predicted"/>
<dbReference type="EMBL" id="UZAL01033066">
    <property type="protein sequence ID" value="VDP62558.1"/>
    <property type="molecule type" value="Genomic_DNA"/>
</dbReference>